<evidence type="ECO:0000313" key="6">
    <source>
        <dbReference type="EMBL" id="RKK08259.1"/>
    </source>
</evidence>
<comment type="similarity">
    <text evidence="1">Belongs to the Gfa family.</text>
</comment>
<evidence type="ECO:0000256" key="2">
    <source>
        <dbReference type="ARBA" id="ARBA00022723"/>
    </source>
</evidence>
<evidence type="ECO:0000256" key="3">
    <source>
        <dbReference type="ARBA" id="ARBA00022833"/>
    </source>
</evidence>
<dbReference type="AlphaFoldDB" id="A0A3L6MWE8"/>
<keyword evidence="4" id="KW-0456">Lyase</keyword>
<evidence type="ECO:0000256" key="1">
    <source>
        <dbReference type="ARBA" id="ARBA00005495"/>
    </source>
</evidence>
<evidence type="ECO:0000259" key="5">
    <source>
        <dbReference type="PROSITE" id="PS51891"/>
    </source>
</evidence>
<dbReference type="Pfam" id="PF04828">
    <property type="entry name" value="GFA"/>
    <property type="match status" value="1"/>
</dbReference>
<keyword evidence="2" id="KW-0479">Metal-binding</keyword>
<dbReference type="Gene3D" id="3.90.1590.10">
    <property type="entry name" value="glutathione-dependent formaldehyde- activating enzyme (gfa)"/>
    <property type="match status" value="1"/>
</dbReference>
<proteinExistence type="inferred from homology"/>
<dbReference type="Proteomes" id="UP000270866">
    <property type="component" value="Unassembled WGS sequence"/>
</dbReference>
<keyword evidence="3" id="KW-0862">Zinc</keyword>
<dbReference type="PANTHER" id="PTHR33337:SF30">
    <property type="entry name" value="DUF636 DOMAIN PROTEIN (AFU_ORTHOLOGUE AFUA_1G03180)"/>
    <property type="match status" value="1"/>
</dbReference>
<comment type="caution">
    <text evidence="6">The sequence shown here is derived from an EMBL/GenBank/DDBJ whole genome shotgun (WGS) entry which is preliminary data.</text>
</comment>
<name>A0A3L6MWE8_FUSOX</name>
<reference evidence="6 7" key="1">
    <citation type="journal article" date="2018" name="Sci. Rep.">
        <title>Characterisation of pathogen-specific regions and novel effector candidates in Fusarium oxysporum f. sp. cepae.</title>
        <authorList>
            <person name="Armitage A.D."/>
            <person name="Taylor A."/>
            <person name="Sobczyk M.K."/>
            <person name="Baxter L."/>
            <person name="Greenfield B.P."/>
            <person name="Bates H.J."/>
            <person name="Wilson F."/>
            <person name="Jackson A.C."/>
            <person name="Ott S."/>
            <person name="Harrison R.J."/>
            <person name="Clarkson J.P."/>
        </authorList>
    </citation>
    <scope>NUCLEOTIDE SEQUENCE [LARGE SCALE GENOMIC DNA]</scope>
    <source>
        <strain evidence="6 7">FoC_Fus2</strain>
    </source>
</reference>
<dbReference type="PANTHER" id="PTHR33337">
    <property type="entry name" value="GFA DOMAIN-CONTAINING PROTEIN"/>
    <property type="match status" value="1"/>
</dbReference>
<evidence type="ECO:0000313" key="7">
    <source>
        <dbReference type="Proteomes" id="UP000270866"/>
    </source>
</evidence>
<dbReference type="PROSITE" id="PS51891">
    <property type="entry name" value="CENP_V_GFA"/>
    <property type="match status" value="1"/>
</dbReference>
<dbReference type="InterPro" id="IPR006913">
    <property type="entry name" value="CENP-V/GFA"/>
</dbReference>
<feature type="domain" description="CENP-V/GFA" evidence="5">
    <location>
        <begin position="4"/>
        <end position="119"/>
    </location>
</feature>
<gene>
    <name evidence="6" type="ORF">BFJ65_g16919</name>
</gene>
<dbReference type="InterPro" id="IPR011057">
    <property type="entry name" value="Mss4-like_sf"/>
</dbReference>
<protein>
    <recommendedName>
        <fullName evidence="5">CENP-V/GFA domain-containing protein</fullName>
    </recommendedName>
</protein>
<organism evidence="6 7">
    <name type="scientific">Fusarium oxysporum f. sp. cepae</name>
    <dbReference type="NCBI Taxonomy" id="396571"/>
    <lineage>
        <taxon>Eukaryota</taxon>
        <taxon>Fungi</taxon>
        <taxon>Dikarya</taxon>
        <taxon>Ascomycota</taxon>
        <taxon>Pezizomycotina</taxon>
        <taxon>Sordariomycetes</taxon>
        <taxon>Hypocreomycetidae</taxon>
        <taxon>Hypocreales</taxon>
        <taxon>Nectriaceae</taxon>
        <taxon>Fusarium</taxon>
        <taxon>Fusarium oxysporum species complex</taxon>
    </lineage>
</organism>
<dbReference type="SUPFAM" id="SSF51316">
    <property type="entry name" value="Mss4-like"/>
    <property type="match status" value="1"/>
</dbReference>
<sequence>MAVATGGCLCGACAYSYEGNPAVRALCHCGPCRKISGGTNTVNVGVPEANFSVTKGQPKSYAMQHQWGFTLSIFFCPECATVMWKTATGAGLQGMKIVQAGTLSDVSQLNEKIDAEFYSPERPSWLAPVNNADQRVQF</sequence>
<evidence type="ECO:0000256" key="4">
    <source>
        <dbReference type="ARBA" id="ARBA00023239"/>
    </source>
</evidence>
<accession>A0A3L6MWE8</accession>
<dbReference type="GO" id="GO:0046872">
    <property type="term" value="F:metal ion binding"/>
    <property type="evidence" value="ECO:0007669"/>
    <property type="project" value="UniProtKB-KW"/>
</dbReference>
<dbReference type="EMBL" id="MRCU01000014">
    <property type="protein sequence ID" value="RKK08259.1"/>
    <property type="molecule type" value="Genomic_DNA"/>
</dbReference>
<dbReference type="GO" id="GO:0016846">
    <property type="term" value="F:carbon-sulfur lyase activity"/>
    <property type="evidence" value="ECO:0007669"/>
    <property type="project" value="InterPro"/>
</dbReference>